<proteinExistence type="predicted"/>
<keyword evidence="1" id="KW-0812">Transmembrane</keyword>
<reference evidence="2" key="1">
    <citation type="submission" date="2019-08" db="EMBL/GenBank/DDBJ databases">
        <authorList>
            <person name="Kucharzyk K."/>
            <person name="Murdoch R.W."/>
            <person name="Higgins S."/>
            <person name="Loffler F."/>
        </authorList>
    </citation>
    <scope>NUCLEOTIDE SEQUENCE</scope>
</reference>
<sequence>MGLIIDVFSNTIGTHAFATVLIAFFRTGIIKLFTSIEEGSNPIPSFHSFGVGAYIKYVVFMVMLHHTSLFLLEAFSFQLNWITLIRILLSSFVSILLILGIRSFNKR</sequence>
<protein>
    <recommendedName>
        <fullName evidence="3">Rod shape-determining protein MreD</fullName>
    </recommendedName>
</protein>
<feature type="transmembrane region" description="Helical" evidence="1">
    <location>
        <begin position="54"/>
        <end position="75"/>
    </location>
</feature>
<gene>
    <name evidence="2" type="ORF">SDC9_195426</name>
</gene>
<keyword evidence="1" id="KW-0472">Membrane</keyword>
<organism evidence="2">
    <name type="scientific">bioreactor metagenome</name>
    <dbReference type="NCBI Taxonomy" id="1076179"/>
    <lineage>
        <taxon>unclassified sequences</taxon>
        <taxon>metagenomes</taxon>
        <taxon>ecological metagenomes</taxon>
    </lineage>
</organism>
<evidence type="ECO:0000256" key="1">
    <source>
        <dbReference type="SAM" id="Phobius"/>
    </source>
</evidence>
<keyword evidence="1" id="KW-1133">Transmembrane helix</keyword>
<dbReference type="EMBL" id="VSSQ01109609">
    <property type="protein sequence ID" value="MPN47822.1"/>
    <property type="molecule type" value="Genomic_DNA"/>
</dbReference>
<evidence type="ECO:0000313" key="2">
    <source>
        <dbReference type="EMBL" id="MPN47822.1"/>
    </source>
</evidence>
<accession>A0A645IAI4</accession>
<feature type="transmembrane region" description="Helical" evidence="1">
    <location>
        <begin position="12"/>
        <end position="33"/>
    </location>
</feature>
<comment type="caution">
    <text evidence="2">The sequence shown here is derived from an EMBL/GenBank/DDBJ whole genome shotgun (WGS) entry which is preliminary data.</text>
</comment>
<name>A0A645IAI4_9ZZZZ</name>
<feature type="transmembrane region" description="Helical" evidence="1">
    <location>
        <begin position="81"/>
        <end position="101"/>
    </location>
</feature>
<dbReference type="AlphaFoldDB" id="A0A645IAI4"/>
<evidence type="ECO:0008006" key="3">
    <source>
        <dbReference type="Google" id="ProtNLM"/>
    </source>
</evidence>